<dbReference type="KEGG" id="acan:ACA1_290530"/>
<dbReference type="AlphaFoldDB" id="L8HKS7"/>
<dbReference type="EMBL" id="KB007805">
    <property type="protein sequence ID" value="ELR25278.1"/>
    <property type="molecule type" value="Genomic_DNA"/>
</dbReference>
<organism evidence="2 3">
    <name type="scientific">Acanthamoeba castellanii (strain ATCC 30010 / Neff)</name>
    <dbReference type="NCBI Taxonomy" id="1257118"/>
    <lineage>
        <taxon>Eukaryota</taxon>
        <taxon>Amoebozoa</taxon>
        <taxon>Discosea</taxon>
        <taxon>Longamoebia</taxon>
        <taxon>Centramoebida</taxon>
        <taxon>Acanthamoebidae</taxon>
        <taxon>Acanthamoeba</taxon>
    </lineage>
</organism>
<keyword evidence="1" id="KW-1133">Transmembrane helix</keyword>
<reference evidence="2 3" key="1">
    <citation type="journal article" date="2013" name="Genome Biol.">
        <title>Genome of Acanthamoeba castellanii highlights extensive lateral gene transfer and early evolution of tyrosine kinase signaling.</title>
        <authorList>
            <person name="Clarke M."/>
            <person name="Lohan A.J."/>
            <person name="Liu B."/>
            <person name="Lagkouvardos I."/>
            <person name="Roy S."/>
            <person name="Zafar N."/>
            <person name="Bertelli C."/>
            <person name="Schilde C."/>
            <person name="Kianianmomeni A."/>
            <person name="Burglin T.R."/>
            <person name="Frech C."/>
            <person name="Turcotte B."/>
            <person name="Kopec K.O."/>
            <person name="Synnott J.M."/>
            <person name="Choo C."/>
            <person name="Paponov I."/>
            <person name="Finkler A."/>
            <person name="Soon Heng Tan C."/>
            <person name="Hutchins A.P."/>
            <person name="Weinmeier T."/>
            <person name="Rattei T."/>
            <person name="Chu J.S."/>
            <person name="Gimenez G."/>
            <person name="Irimia M."/>
            <person name="Rigden D.J."/>
            <person name="Fitzpatrick D.A."/>
            <person name="Lorenzo-Morales J."/>
            <person name="Bateman A."/>
            <person name="Chiu C.H."/>
            <person name="Tang P."/>
            <person name="Hegemann P."/>
            <person name="Fromm H."/>
            <person name="Raoult D."/>
            <person name="Greub G."/>
            <person name="Miranda-Saavedra D."/>
            <person name="Chen N."/>
            <person name="Nash P."/>
            <person name="Ginger M.L."/>
            <person name="Horn M."/>
            <person name="Schaap P."/>
            <person name="Caler L."/>
            <person name="Loftus B."/>
        </authorList>
    </citation>
    <scope>NUCLEOTIDE SEQUENCE [LARGE SCALE GENOMIC DNA]</scope>
    <source>
        <strain evidence="2 3">Neff</strain>
    </source>
</reference>
<dbReference type="VEuPathDB" id="AmoebaDB:ACA1_290530"/>
<evidence type="ECO:0000313" key="2">
    <source>
        <dbReference type="EMBL" id="ELR25278.1"/>
    </source>
</evidence>
<dbReference type="PANTHER" id="PTHR17985">
    <property type="entry name" value="SER/THR-RICH PROTEIN T10 IN DGCR REGION"/>
    <property type="match status" value="1"/>
</dbReference>
<evidence type="ECO:0000313" key="3">
    <source>
        <dbReference type="Proteomes" id="UP000011083"/>
    </source>
</evidence>
<name>L8HKS7_ACACF</name>
<dbReference type="RefSeq" id="XP_004368033.1">
    <property type="nucleotide sequence ID" value="XM_004367976.1"/>
</dbReference>
<dbReference type="Pfam" id="PF05742">
    <property type="entry name" value="TANGO2"/>
    <property type="match status" value="1"/>
</dbReference>
<gene>
    <name evidence="2" type="ORF">ACA1_290530</name>
</gene>
<feature type="transmembrane region" description="Helical" evidence="1">
    <location>
        <begin position="214"/>
        <end position="239"/>
    </location>
</feature>
<protein>
    <submittedName>
        <fullName evidence="2">Uncharacterized protein</fullName>
    </submittedName>
</protein>
<dbReference type="InterPro" id="IPR008551">
    <property type="entry name" value="TANGO2"/>
</dbReference>
<keyword evidence="1" id="KW-0812">Transmembrane</keyword>
<sequence>MVGDFAGLTNIGGRGGPGGISRGKLVLDFILDPSLDLPDNIRQYMGFNLMWGNVFADQVEIKCVSNCAVEVDDAGWPKIDTLCQGVYGLANDLFGDEFVKCPYIRRRIAHILDSTPASEEPSQDETRKLRDRLAALFTEQQPLLPAATQAAGGPASMSLWSFFAKFFHTSVKRRVQPGLRTFLSASAALTVFFLVAFLVYALTISSPSVSSSSLLASFFGCVVLGALVPSLLAGLYHHLRMQHLFVKLRLPWRRRPVYGTISQTVILVRRDRTVHYFFRDTRGHTIKPWEETTFSF</sequence>
<proteinExistence type="predicted"/>
<dbReference type="PANTHER" id="PTHR17985:SF8">
    <property type="entry name" value="TRANSPORT AND GOLGI ORGANIZATION PROTEIN 2 HOMOLOG"/>
    <property type="match status" value="1"/>
</dbReference>
<dbReference type="Proteomes" id="UP000011083">
    <property type="component" value="Unassembled WGS sequence"/>
</dbReference>
<feature type="transmembrane region" description="Helical" evidence="1">
    <location>
        <begin position="182"/>
        <end position="202"/>
    </location>
</feature>
<accession>L8HKS7</accession>
<keyword evidence="3" id="KW-1185">Reference proteome</keyword>
<dbReference type="GeneID" id="14926325"/>
<keyword evidence="1" id="KW-0472">Membrane</keyword>
<evidence type="ECO:0000256" key="1">
    <source>
        <dbReference type="SAM" id="Phobius"/>
    </source>
</evidence>